<name>A0ABV8RS12_9SPHN</name>
<keyword evidence="9" id="KW-0407">Ion channel</keyword>
<evidence type="ECO:0000256" key="6">
    <source>
        <dbReference type="ARBA" id="ARBA00023136"/>
    </source>
</evidence>
<comment type="subcellular location">
    <subcellularLocation>
        <location evidence="1">Membrane</location>
        <topology evidence="1">Multi-pass membrane protein</topology>
    </subcellularLocation>
</comment>
<feature type="transmembrane region" description="Helical" evidence="10">
    <location>
        <begin position="57"/>
        <end position="78"/>
    </location>
</feature>
<evidence type="ECO:0000256" key="7">
    <source>
        <dbReference type="ARBA" id="ARBA00023173"/>
    </source>
</evidence>
<accession>A0ABV8RS12</accession>
<evidence type="ECO:0000256" key="1">
    <source>
        <dbReference type="ARBA" id="ARBA00004141"/>
    </source>
</evidence>
<dbReference type="SUPFAM" id="SSF81340">
    <property type="entry name" value="Clc chloride channel"/>
    <property type="match status" value="1"/>
</dbReference>
<gene>
    <name evidence="11" type="ORF">ACFO0A_14115</name>
</gene>
<evidence type="ECO:0000313" key="12">
    <source>
        <dbReference type="Proteomes" id="UP001595828"/>
    </source>
</evidence>
<dbReference type="InterPro" id="IPR050368">
    <property type="entry name" value="ClC-type_chloride_channel"/>
</dbReference>
<dbReference type="Proteomes" id="UP001595828">
    <property type="component" value="Unassembled WGS sequence"/>
</dbReference>
<reference evidence="12" key="1">
    <citation type="journal article" date="2019" name="Int. J. Syst. Evol. Microbiol.">
        <title>The Global Catalogue of Microorganisms (GCM) 10K type strain sequencing project: providing services to taxonomists for standard genome sequencing and annotation.</title>
        <authorList>
            <consortium name="The Broad Institute Genomics Platform"/>
            <consortium name="The Broad Institute Genome Sequencing Center for Infectious Disease"/>
            <person name="Wu L."/>
            <person name="Ma J."/>
        </authorList>
    </citation>
    <scope>NUCLEOTIDE SEQUENCE [LARGE SCALE GENOMIC DNA]</scope>
    <source>
        <strain evidence="12">CGMCC 1.12989</strain>
    </source>
</reference>
<keyword evidence="6 10" id="KW-0472">Membrane</keyword>
<feature type="transmembrane region" description="Helical" evidence="10">
    <location>
        <begin position="234"/>
        <end position="253"/>
    </location>
</feature>
<keyword evidence="12" id="KW-1185">Reference proteome</keyword>
<feature type="transmembrane region" description="Helical" evidence="10">
    <location>
        <begin position="395"/>
        <end position="414"/>
    </location>
</feature>
<keyword evidence="8" id="KW-0868">Chloride</keyword>
<dbReference type="PANTHER" id="PTHR43427">
    <property type="entry name" value="CHLORIDE CHANNEL PROTEIN CLC-E"/>
    <property type="match status" value="1"/>
</dbReference>
<dbReference type="Gene3D" id="1.10.3080.10">
    <property type="entry name" value="Clc chloride channel"/>
    <property type="match status" value="1"/>
</dbReference>
<feature type="transmembrane region" description="Helical" evidence="10">
    <location>
        <begin position="162"/>
        <end position="186"/>
    </location>
</feature>
<evidence type="ECO:0000256" key="10">
    <source>
        <dbReference type="SAM" id="Phobius"/>
    </source>
</evidence>
<keyword evidence="4 10" id="KW-1133">Transmembrane helix</keyword>
<keyword evidence="5" id="KW-0406">Ion transport</keyword>
<feature type="transmembrane region" description="Helical" evidence="10">
    <location>
        <begin position="198"/>
        <end position="222"/>
    </location>
</feature>
<evidence type="ECO:0000256" key="4">
    <source>
        <dbReference type="ARBA" id="ARBA00022989"/>
    </source>
</evidence>
<feature type="transmembrane region" description="Helical" evidence="10">
    <location>
        <begin position="27"/>
        <end position="45"/>
    </location>
</feature>
<keyword evidence="2" id="KW-0813">Transport</keyword>
<feature type="transmembrane region" description="Helical" evidence="10">
    <location>
        <begin position="274"/>
        <end position="293"/>
    </location>
</feature>
<proteinExistence type="predicted"/>
<keyword evidence="7" id="KW-0869">Chloride channel</keyword>
<feature type="transmembrane region" description="Helical" evidence="10">
    <location>
        <begin position="362"/>
        <end position="388"/>
    </location>
</feature>
<feature type="transmembrane region" description="Helical" evidence="10">
    <location>
        <begin position="337"/>
        <end position="356"/>
    </location>
</feature>
<evidence type="ECO:0000313" key="11">
    <source>
        <dbReference type="EMBL" id="MFC4296190.1"/>
    </source>
</evidence>
<evidence type="ECO:0000256" key="5">
    <source>
        <dbReference type="ARBA" id="ARBA00023065"/>
    </source>
</evidence>
<feature type="transmembrane region" description="Helical" evidence="10">
    <location>
        <begin position="110"/>
        <end position="131"/>
    </location>
</feature>
<dbReference type="InterPro" id="IPR001807">
    <property type="entry name" value="ClC"/>
</dbReference>
<sequence length="438" mass="44424">MKNRRVLDWLARFSDRGVSIDEVHRRVATGLGAVLVGAVALGFAASADLAQKAFDALVVRFPLAPLALTPALFVLVAFATRRWLPNARGSGIPQIIAAARLPDSSGSRALFALKTGIGKLILTLVMLLGGASVGREGPTVQVGAATMAYVHRLLRVPMTSGVIIAGGAAGVSAAFNTPLAGVAFAIEELASAYEQRVALLVMGAVMIAGLTTMVAAGDYVYFGSVQTTLSFRSTLIVAPVVGVCGGVAGGLFSRALLGFTNAARGWRGAIKRRPLLLALCCGLVVGAVGVGSGGATWGTGYTPARLLVEGGHLPAWFGLAKFVASLSTALSGAPGGIFAPSLAVGAGVGNALSPFFPDAQPASIVLVGMAGYFVGVVRAPLTAVIILMETTSGRAMVLPMLATALIADGVSALICPEKLYVGLSRAFASAAQPEPATS</sequence>
<dbReference type="InterPro" id="IPR014743">
    <property type="entry name" value="Cl-channel_core"/>
</dbReference>
<dbReference type="PANTHER" id="PTHR43427:SF6">
    <property type="entry name" value="CHLORIDE CHANNEL PROTEIN CLC-E"/>
    <property type="match status" value="1"/>
</dbReference>
<evidence type="ECO:0000256" key="9">
    <source>
        <dbReference type="ARBA" id="ARBA00023303"/>
    </source>
</evidence>
<organism evidence="11 12">
    <name type="scientific">Novosphingobium tardum</name>
    <dbReference type="NCBI Taxonomy" id="1538021"/>
    <lineage>
        <taxon>Bacteria</taxon>
        <taxon>Pseudomonadati</taxon>
        <taxon>Pseudomonadota</taxon>
        <taxon>Alphaproteobacteria</taxon>
        <taxon>Sphingomonadales</taxon>
        <taxon>Sphingomonadaceae</taxon>
        <taxon>Novosphingobium</taxon>
    </lineage>
</organism>
<dbReference type="PRINTS" id="PR00762">
    <property type="entry name" value="CLCHANNEL"/>
</dbReference>
<dbReference type="Pfam" id="PF00654">
    <property type="entry name" value="Voltage_CLC"/>
    <property type="match status" value="1"/>
</dbReference>
<protein>
    <submittedName>
        <fullName evidence="11">Chloride channel protein</fullName>
    </submittedName>
</protein>
<dbReference type="RefSeq" id="WP_379539684.1">
    <property type="nucleotide sequence ID" value="NZ_JBHSDR010000008.1"/>
</dbReference>
<evidence type="ECO:0000256" key="8">
    <source>
        <dbReference type="ARBA" id="ARBA00023214"/>
    </source>
</evidence>
<evidence type="ECO:0000256" key="3">
    <source>
        <dbReference type="ARBA" id="ARBA00022692"/>
    </source>
</evidence>
<comment type="caution">
    <text evidence="11">The sequence shown here is derived from an EMBL/GenBank/DDBJ whole genome shotgun (WGS) entry which is preliminary data.</text>
</comment>
<keyword evidence="3 10" id="KW-0812">Transmembrane</keyword>
<dbReference type="EMBL" id="JBHSDR010000008">
    <property type="protein sequence ID" value="MFC4296190.1"/>
    <property type="molecule type" value="Genomic_DNA"/>
</dbReference>
<evidence type="ECO:0000256" key="2">
    <source>
        <dbReference type="ARBA" id="ARBA00022448"/>
    </source>
</evidence>
<dbReference type="CDD" id="cd01034">
    <property type="entry name" value="EriC_like"/>
    <property type="match status" value="1"/>
</dbReference>